<comment type="similarity">
    <text evidence="2">Belongs to the dUTPase family.</text>
</comment>
<evidence type="ECO:0000256" key="6">
    <source>
        <dbReference type="SAM" id="MobiDB-lite"/>
    </source>
</evidence>
<protein>
    <recommendedName>
        <fullName evidence="3">dUTP diphosphatase</fullName>
        <ecNumber evidence="3">3.6.1.23</ecNumber>
    </recommendedName>
</protein>
<dbReference type="EMBL" id="JACMSC010000002">
    <property type="protein sequence ID" value="KAG6532104.1"/>
    <property type="molecule type" value="Genomic_DNA"/>
</dbReference>
<organism evidence="8 9">
    <name type="scientific">Zingiber officinale</name>
    <name type="common">Ginger</name>
    <name type="synonym">Amomum zingiber</name>
    <dbReference type="NCBI Taxonomy" id="94328"/>
    <lineage>
        <taxon>Eukaryota</taxon>
        <taxon>Viridiplantae</taxon>
        <taxon>Streptophyta</taxon>
        <taxon>Embryophyta</taxon>
        <taxon>Tracheophyta</taxon>
        <taxon>Spermatophyta</taxon>
        <taxon>Magnoliopsida</taxon>
        <taxon>Liliopsida</taxon>
        <taxon>Zingiberales</taxon>
        <taxon>Zingiberaceae</taxon>
        <taxon>Zingiber</taxon>
    </lineage>
</organism>
<dbReference type="InterPro" id="IPR033704">
    <property type="entry name" value="dUTPase_trimeric"/>
</dbReference>
<feature type="region of interest" description="Disordered" evidence="6">
    <location>
        <begin position="561"/>
        <end position="591"/>
    </location>
</feature>
<dbReference type="GO" id="GO:0000287">
    <property type="term" value="F:magnesium ion binding"/>
    <property type="evidence" value="ECO:0007669"/>
    <property type="project" value="InterPro"/>
</dbReference>
<keyword evidence="4" id="KW-0378">Hydrolase</keyword>
<dbReference type="SUPFAM" id="SSF51283">
    <property type="entry name" value="dUTPase-like"/>
    <property type="match status" value="2"/>
</dbReference>
<comment type="pathway">
    <text evidence="1">Pyrimidine metabolism; dUMP biosynthesis; dUMP from dCTP (dUTP route): step 2/2.</text>
</comment>
<evidence type="ECO:0000313" key="8">
    <source>
        <dbReference type="EMBL" id="KAG6532104.1"/>
    </source>
</evidence>
<evidence type="ECO:0000256" key="3">
    <source>
        <dbReference type="ARBA" id="ARBA00012379"/>
    </source>
</evidence>
<dbReference type="PANTHER" id="PTHR11241">
    <property type="entry name" value="DEOXYURIDINE 5'-TRIPHOSPHATE NUCLEOTIDOHYDROLASE"/>
    <property type="match status" value="1"/>
</dbReference>
<reference evidence="8 9" key="1">
    <citation type="submission" date="2020-08" db="EMBL/GenBank/DDBJ databases">
        <title>Plant Genome Project.</title>
        <authorList>
            <person name="Zhang R.-G."/>
        </authorList>
    </citation>
    <scope>NUCLEOTIDE SEQUENCE [LARGE SCALE GENOMIC DNA]</scope>
    <source>
        <tissue evidence="8">Rhizome</tissue>
    </source>
</reference>
<keyword evidence="5" id="KW-0546">Nucleotide metabolism</keyword>
<dbReference type="Gene3D" id="2.70.40.10">
    <property type="match status" value="2"/>
</dbReference>
<dbReference type="GO" id="GO:0006226">
    <property type="term" value="P:dUMP biosynthetic process"/>
    <property type="evidence" value="ECO:0007669"/>
    <property type="project" value="UniProtKB-UniPathway"/>
</dbReference>
<comment type="caution">
    <text evidence="8">The sequence shown here is derived from an EMBL/GenBank/DDBJ whole genome shotgun (WGS) entry which is preliminary data.</text>
</comment>
<dbReference type="Pfam" id="PF00692">
    <property type="entry name" value="dUTPase"/>
    <property type="match status" value="2"/>
</dbReference>
<dbReference type="AlphaFoldDB" id="A0A8J5HWS1"/>
<evidence type="ECO:0000256" key="1">
    <source>
        <dbReference type="ARBA" id="ARBA00005142"/>
    </source>
</evidence>
<dbReference type="GO" id="GO:0004170">
    <property type="term" value="F:dUTP diphosphatase activity"/>
    <property type="evidence" value="ECO:0007669"/>
    <property type="project" value="UniProtKB-EC"/>
</dbReference>
<dbReference type="GO" id="GO:0046081">
    <property type="term" value="P:dUTP catabolic process"/>
    <property type="evidence" value="ECO:0007669"/>
    <property type="project" value="InterPro"/>
</dbReference>
<dbReference type="Proteomes" id="UP000734854">
    <property type="component" value="Unassembled WGS sequence"/>
</dbReference>
<dbReference type="InterPro" id="IPR029054">
    <property type="entry name" value="dUTPase-like"/>
</dbReference>
<dbReference type="PANTHER" id="PTHR11241:SF0">
    <property type="entry name" value="DEOXYURIDINE 5'-TRIPHOSPHATE NUCLEOTIDOHYDROLASE"/>
    <property type="match status" value="1"/>
</dbReference>
<evidence type="ECO:0000256" key="5">
    <source>
        <dbReference type="ARBA" id="ARBA00023080"/>
    </source>
</evidence>
<feature type="domain" description="dUTPase-like" evidence="7">
    <location>
        <begin position="75"/>
        <end position="136"/>
    </location>
</feature>
<gene>
    <name evidence="8" type="ORF">ZIOFF_005942</name>
</gene>
<dbReference type="EC" id="3.6.1.23" evidence="3"/>
<accession>A0A8J5HWS1</accession>
<dbReference type="CDD" id="cd07557">
    <property type="entry name" value="trimeric_dUTPase"/>
    <property type="match status" value="2"/>
</dbReference>
<evidence type="ECO:0000259" key="7">
    <source>
        <dbReference type="Pfam" id="PF00692"/>
    </source>
</evidence>
<evidence type="ECO:0000256" key="2">
    <source>
        <dbReference type="ARBA" id="ARBA00006581"/>
    </source>
</evidence>
<dbReference type="NCBIfam" id="TIGR00576">
    <property type="entry name" value="dut"/>
    <property type="match status" value="1"/>
</dbReference>
<keyword evidence="9" id="KW-1185">Reference proteome</keyword>
<dbReference type="InterPro" id="IPR008181">
    <property type="entry name" value="dUTPase"/>
</dbReference>
<feature type="domain" description="dUTPase-like" evidence="7">
    <location>
        <begin position="443"/>
        <end position="568"/>
    </location>
</feature>
<sequence>MEVNSRNLVDGRISVSFNNYVVVREQNVEIEHELLAVLKEKVIINYEDDPTQYPEASNQECFLYILVHKLTGTAMMMKNKTSGVAGFDLAADQSIIIEPKGRVLVPTGLSLEILWGTYGRIAARSSIAWKLGLDIGPDGKFDYYVNYDIPKLFQIWKYPPPPSWDDEVVEESKPNLDVQLPKEKHALSTFLEEEALSPKEASKDLAGTTSPWASVPQSKDPFDDIPEEDCDFSYIQYLAKLSPPNDVIWDSYEDIEEFRIYSYPFLQEVMINGKAGRQIFLSQEEWWVEVDLTRGSQIVYIIPDIMMTINDFYKNIQLSILTRGYDQWQGGEANLLITRGMMGRLSNTPNTGFAYEIQGVVDYLTSHGVRVNSRNLVDGRISVSFTNYTAAREQNDEIEHELLAVLKEKAIINYEDDPTQYPEASNQESFPYILVHKLTGTAVMMKNKTSGAAGFDFATDQSIIIEPRGRALVPTELTLEIPWGTYGRIASRSNIAWKLGLDIRAGVIDSDYRVEIFILLFNHSDERVFIPRGMAIAQIIFGQIIHPNIYEVTQLSTTNRGTGGFGSTDTQSSTGSNSKKSKSKSKAKYATERWDTLGQPSGKFDYYVNYDIPKALPDLELPPPSWDDEVVEESKPNLDLQLPKEKHQQAMKWNTRYCGT</sequence>
<dbReference type="UniPathway" id="UPA00610">
    <property type="reaction ID" value="UER00666"/>
</dbReference>
<name>A0A8J5HWS1_ZINOF</name>
<evidence type="ECO:0000313" key="9">
    <source>
        <dbReference type="Proteomes" id="UP000734854"/>
    </source>
</evidence>
<evidence type="ECO:0000256" key="4">
    <source>
        <dbReference type="ARBA" id="ARBA00022801"/>
    </source>
</evidence>
<proteinExistence type="inferred from homology"/>
<dbReference type="InterPro" id="IPR036157">
    <property type="entry name" value="dUTPase-like_sf"/>
</dbReference>